<organism evidence="2 3">
    <name type="scientific">Salisediminibacterium beveridgei</name>
    <dbReference type="NCBI Taxonomy" id="632773"/>
    <lineage>
        <taxon>Bacteria</taxon>
        <taxon>Bacillati</taxon>
        <taxon>Bacillota</taxon>
        <taxon>Bacilli</taxon>
        <taxon>Bacillales</taxon>
        <taxon>Bacillaceae</taxon>
        <taxon>Salisediminibacterium</taxon>
    </lineage>
</organism>
<dbReference type="InterPro" id="IPR046348">
    <property type="entry name" value="SIS_dom_sf"/>
</dbReference>
<dbReference type="Pfam" id="PF10740">
    <property type="entry name" value="DUF2529"/>
    <property type="match status" value="1"/>
</dbReference>
<evidence type="ECO:0000313" key="3">
    <source>
        <dbReference type="Proteomes" id="UP000094463"/>
    </source>
</evidence>
<dbReference type="SUPFAM" id="SSF53697">
    <property type="entry name" value="SIS domain"/>
    <property type="match status" value="1"/>
</dbReference>
<keyword evidence="3" id="KW-1185">Reference proteome</keyword>
<dbReference type="KEGG" id="bbev:BBEV_0158"/>
<dbReference type="AlphaFoldDB" id="A0A1D7QRB9"/>
<dbReference type="RefSeq" id="WP_069363716.1">
    <property type="nucleotide sequence ID" value="NZ_CP012502.1"/>
</dbReference>
<accession>A0A1D7QRB9</accession>
<feature type="domain" description="DUF2529" evidence="1">
    <location>
        <begin position="1"/>
        <end position="172"/>
    </location>
</feature>
<proteinExistence type="predicted"/>
<reference evidence="2 3" key="1">
    <citation type="submission" date="2015-08" db="EMBL/GenBank/DDBJ databases">
        <title>The complete genome sequence of Bacillus beveridgei MLTeJB.</title>
        <authorList>
            <person name="Hanson T.E."/>
            <person name="Mesa C."/>
            <person name="Basesman S.M."/>
            <person name="Oremland R.S."/>
        </authorList>
    </citation>
    <scope>NUCLEOTIDE SEQUENCE [LARGE SCALE GENOMIC DNA]</scope>
    <source>
        <strain evidence="2 3">MLTeJB</strain>
    </source>
</reference>
<dbReference type="GO" id="GO:0097367">
    <property type="term" value="F:carbohydrate derivative binding"/>
    <property type="evidence" value="ECO:0007669"/>
    <property type="project" value="InterPro"/>
</dbReference>
<dbReference type="Gene3D" id="3.40.50.10490">
    <property type="entry name" value="Glucose-6-phosphate isomerase like protein, domain 1"/>
    <property type="match status" value="1"/>
</dbReference>
<dbReference type="GO" id="GO:1901135">
    <property type="term" value="P:carbohydrate derivative metabolic process"/>
    <property type="evidence" value="ECO:0007669"/>
    <property type="project" value="InterPro"/>
</dbReference>
<sequence>MKMFFTQLQGVTDSLFDQEDRLEDAARLIAMSIVSDGTVYWYGEGEMDGIVTLALTGKDGVKDSKRWSEATAVSPLDTVIVCSEWRNSASAMNVVSSAAEKGATVIGLTSLVAPGHDDPDWTSTAEVLLTNGISQGLIPGALDEPDSRIGTPHLLAGLHLYYTFYFILLEMLEDQV</sequence>
<name>A0A1D7QRB9_9BACI</name>
<dbReference type="EMBL" id="CP012502">
    <property type="protein sequence ID" value="AOM81553.1"/>
    <property type="molecule type" value="Genomic_DNA"/>
</dbReference>
<dbReference type="STRING" id="632773.BBEV_0158"/>
<evidence type="ECO:0000313" key="2">
    <source>
        <dbReference type="EMBL" id="AOM81553.1"/>
    </source>
</evidence>
<evidence type="ECO:0000259" key="1">
    <source>
        <dbReference type="Pfam" id="PF10740"/>
    </source>
</evidence>
<dbReference type="Proteomes" id="UP000094463">
    <property type="component" value="Chromosome"/>
</dbReference>
<dbReference type="InterPro" id="IPR019676">
    <property type="entry name" value="DUF2529"/>
</dbReference>
<gene>
    <name evidence="2" type="ORF">BBEV_0158</name>
</gene>
<protein>
    <recommendedName>
        <fullName evidence="1">DUF2529 domain-containing protein</fullName>
    </recommendedName>
</protein>
<dbReference type="OrthoDB" id="2737584at2"/>